<evidence type="ECO:0000256" key="1">
    <source>
        <dbReference type="SAM" id="MobiDB-lite"/>
    </source>
</evidence>
<name>A0AAD2GBR4_9STRA</name>
<protein>
    <submittedName>
        <fullName evidence="2">Uncharacterized protein</fullName>
    </submittedName>
</protein>
<dbReference type="EMBL" id="CAKOGP040002391">
    <property type="protein sequence ID" value="CAJ1968599.1"/>
    <property type="molecule type" value="Genomic_DNA"/>
</dbReference>
<feature type="compositionally biased region" description="Basic residues" evidence="1">
    <location>
        <begin position="100"/>
        <end position="110"/>
    </location>
</feature>
<dbReference type="Proteomes" id="UP001295423">
    <property type="component" value="Unassembled WGS sequence"/>
</dbReference>
<evidence type="ECO:0000313" key="2">
    <source>
        <dbReference type="EMBL" id="CAJ1968599.1"/>
    </source>
</evidence>
<proteinExistence type="predicted"/>
<accession>A0AAD2GBR4</accession>
<feature type="region of interest" description="Disordered" evidence="1">
    <location>
        <begin position="95"/>
        <end position="119"/>
    </location>
</feature>
<evidence type="ECO:0000313" key="3">
    <source>
        <dbReference type="Proteomes" id="UP001295423"/>
    </source>
</evidence>
<sequence>MTMATTTSNNKNRDASNATQTDSLKGNARIQIRLSRGPISITSNTILVTINNDNNNNSNNNNNGTANPLDNDWDKNASQESRIGEAIDILDSEKTSSNNRVKRRCLRRKGSSISEQSAKEMLHDNCDRLSSLLMQTRRNMEMTSDGFHSSDDDESDLEDS</sequence>
<feature type="region of interest" description="Disordered" evidence="1">
    <location>
        <begin position="1"/>
        <end position="23"/>
    </location>
</feature>
<feature type="compositionally biased region" description="Low complexity" evidence="1">
    <location>
        <begin position="53"/>
        <end position="70"/>
    </location>
</feature>
<gene>
    <name evidence="2" type="ORF">CYCCA115_LOCUS23315</name>
</gene>
<comment type="caution">
    <text evidence="2">The sequence shown here is derived from an EMBL/GenBank/DDBJ whole genome shotgun (WGS) entry which is preliminary data.</text>
</comment>
<organism evidence="2 3">
    <name type="scientific">Cylindrotheca closterium</name>
    <dbReference type="NCBI Taxonomy" id="2856"/>
    <lineage>
        <taxon>Eukaryota</taxon>
        <taxon>Sar</taxon>
        <taxon>Stramenopiles</taxon>
        <taxon>Ochrophyta</taxon>
        <taxon>Bacillariophyta</taxon>
        <taxon>Bacillariophyceae</taxon>
        <taxon>Bacillariophycidae</taxon>
        <taxon>Bacillariales</taxon>
        <taxon>Bacillariaceae</taxon>
        <taxon>Cylindrotheca</taxon>
    </lineage>
</organism>
<feature type="region of interest" description="Disordered" evidence="1">
    <location>
        <begin position="53"/>
        <end position="78"/>
    </location>
</feature>
<dbReference type="AlphaFoldDB" id="A0AAD2GBR4"/>
<keyword evidence="3" id="KW-1185">Reference proteome</keyword>
<reference evidence="2" key="1">
    <citation type="submission" date="2023-08" db="EMBL/GenBank/DDBJ databases">
        <authorList>
            <person name="Audoor S."/>
            <person name="Bilcke G."/>
        </authorList>
    </citation>
    <scope>NUCLEOTIDE SEQUENCE</scope>
</reference>